<feature type="region of interest" description="Disordered" evidence="1">
    <location>
        <begin position="124"/>
        <end position="180"/>
    </location>
</feature>
<keyword evidence="2" id="KW-0812">Transmembrane</keyword>
<keyword evidence="2" id="KW-0472">Membrane</keyword>
<dbReference type="EMBL" id="JAWQEG010002822">
    <property type="protein sequence ID" value="KAK3869531.1"/>
    <property type="molecule type" value="Genomic_DNA"/>
</dbReference>
<comment type="caution">
    <text evidence="3">The sequence shown here is derived from an EMBL/GenBank/DDBJ whole genome shotgun (WGS) entry which is preliminary data.</text>
</comment>
<accession>A0AAE1F989</accession>
<gene>
    <name evidence="3" type="ORF">Pcinc_025171</name>
</gene>
<dbReference type="AlphaFoldDB" id="A0AAE1F989"/>
<feature type="transmembrane region" description="Helical" evidence="2">
    <location>
        <begin position="82"/>
        <end position="106"/>
    </location>
</feature>
<name>A0AAE1F989_PETCI</name>
<protein>
    <submittedName>
        <fullName evidence="3">Uncharacterized protein</fullName>
    </submittedName>
</protein>
<evidence type="ECO:0000313" key="4">
    <source>
        <dbReference type="Proteomes" id="UP001286313"/>
    </source>
</evidence>
<sequence length="207" mass="22900">MLVTRVIQGIAQVQEHKVKGKYVEITARFLPSVPAFLSSEQEPQTKDQTLLKESLSNKRRENSPAFQLPTYKPDMAKDEVEALMWAITAGIILILSIIMAVACLLVHYNKTGYKSYLADGGYRSRRPRNGARSLAEGEYMSPRTDVISSRHVPLGKRPSTPSYDGNGSPSHSDNEHIYDLPANYETNARQIMAPSVTSESLSGSATE</sequence>
<organism evidence="3 4">
    <name type="scientific">Petrolisthes cinctipes</name>
    <name type="common">Flat porcelain crab</name>
    <dbReference type="NCBI Taxonomy" id="88211"/>
    <lineage>
        <taxon>Eukaryota</taxon>
        <taxon>Metazoa</taxon>
        <taxon>Ecdysozoa</taxon>
        <taxon>Arthropoda</taxon>
        <taxon>Crustacea</taxon>
        <taxon>Multicrustacea</taxon>
        <taxon>Malacostraca</taxon>
        <taxon>Eumalacostraca</taxon>
        <taxon>Eucarida</taxon>
        <taxon>Decapoda</taxon>
        <taxon>Pleocyemata</taxon>
        <taxon>Anomura</taxon>
        <taxon>Galatheoidea</taxon>
        <taxon>Porcellanidae</taxon>
        <taxon>Petrolisthes</taxon>
    </lineage>
</organism>
<keyword evidence="2" id="KW-1133">Transmembrane helix</keyword>
<feature type="compositionally biased region" description="Polar residues" evidence="1">
    <location>
        <begin position="159"/>
        <end position="171"/>
    </location>
</feature>
<keyword evidence="4" id="KW-1185">Reference proteome</keyword>
<evidence type="ECO:0000313" key="3">
    <source>
        <dbReference type="EMBL" id="KAK3869531.1"/>
    </source>
</evidence>
<evidence type="ECO:0000256" key="2">
    <source>
        <dbReference type="SAM" id="Phobius"/>
    </source>
</evidence>
<evidence type="ECO:0000256" key="1">
    <source>
        <dbReference type="SAM" id="MobiDB-lite"/>
    </source>
</evidence>
<reference evidence="3" key="1">
    <citation type="submission" date="2023-10" db="EMBL/GenBank/DDBJ databases">
        <title>Genome assemblies of two species of porcelain crab, Petrolisthes cinctipes and Petrolisthes manimaculis (Anomura: Porcellanidae).</title>
        <authorList>
            <person name="Angst P."/>
        </authorList>
    </citation>
    <scope>NUCLEOTIDE SEQUENCE</scope>
    <source>
        <strain evidence="3">PB745_01</strain>
        <tissue evidence="3">Gill</tissue>
    </source>
</reference>
<dbReference type="Proteomes" id="UP001286313">
    <property type="component" value="Unassembled WGS sequence"/>
</dbReference>
<proteinExistence type="predicted"/>